<sequence>MLVSGISSSGCMLVLSIGFNPDSRLNEIHHMEHRLVDIPWFLVVLDLELHLLVNQPIEESSH</sequence>
<accession>A0A9D4G057</accession>
<dbReference type="AlphaFoldDB" id="A0A9D4G057"/>
<gene>
    <name evidence="1" type="ORF">DPMN_134460</name>
</gene>
<evidence type="ECO:0000313" key="1">
    <source>
        <dbReference type="EMBL" id="KAH3806145.1"/>
    </source>
</evidence>
<dbReference type="EMBL" id="JAIWYP010000006">
    <property type="protein sequence ID" value="KAH3806145.1"/>
    <property type="molecule type" value="Genomic_DNA"/>
</dbReference>
<evidence type="ECO:0000313" key="2">
    <source>
        <dbReference type="Proteomes" id="UP000828390"/>
    </source>
</evidence>
<proteinExistence type="predicted"/>
<reference evidence="1" key="2">
    <citation type="submission" date="2020-11" db="EMBL/GenBank/DDBJ databases">
        <authorList>
            <person name="McCartney M.A."/>
            <person name="Auch B."/>
            <person name="Kono T."/>
            <person name="Mallez S."/>
            <person name="Becker A."/>
            <person name="Gohl D.M."/>
            <person name="Silverstein K.A.T."/>
            <person name="Koren S."/>
            <person name="Bechman K.B."/>
            <person name="Herman A."/>
            <person name="Abrahante J.E."/>
            <person name="Garbe J."/>
        </authorList>
    </citation>
    <scope>NUCLEOTIDE SEQUENCE</scope>
    <source>
        <strain evidence="1">Duluth1</strain>
        <tissue evidence="1">Whole animal</tissue>
    </source>
</reference>
<organism evidence="1 2">
    <name type="scientific">Dreissena polymorpha</name>
    <name type="common">Zebra mussel</name>
    <name type="synonym">Mytilus polymorpha</name>
    <dbReference type="NCBI Taxonomy" id="45954"/>
    <lineage>
        <taxon>Eukaryota</taxon>
        <taxon>Metazoa</taxon>
        <taxon>Spiralia</taxon>
        <taxon>Lophotrochozoa</taxon>
        <taxon>Mollusca</taxon>
        <taxon>Bivalvia</taxon>
        <taxon>Autobranchia</taxon>
        <taxon>Heteroconchia</taxon>
        <taxon>Euheterodonta</taxon>
        <taxon>Imparidentia</taxon>
        <taxon>Neoheterodontei</taxon>
        <taxon>Myida</taxon>
        <taxon>Dreissenoidea</taxon>
        <taxon>Dreissenidae</taxon>
        <taxon>Dreissena</taxon>
    </lineage>
</organism>
<name>A0A9D4G057_DREPO</name>
<comment type="caution">
    <text evidence="1">The sequence shown here is derived from an EMBL/GenBank/DDBJ whole genome shotgun (WGS) entry which is preliminary data.</text>
</comment>
<reference evidence="1" key="1">
    <citation type="journal article" date="2019" name="bioRxiv">
        <title>The Genome of the Zebra Mussel, Dreissena polymorpha: A Resource for Invasive Species Research.</title>
        <authorList>
            <person name="McCartney M.A."/>
            <person name="Auch B."/>
            <person name="Kono T."/>
            <person name="Mallez S."/>
            <person name="Zhang Y."/>
            <person name="Obille A."/>
            <person name="Becker A."/>
            <person name="Abrahante J.E."/>
            <person name="Garbe J."/>
            <person name="Badalamenti J.P."/>
            <person name="Herman A."/>
            <person name="Mangelson H."/>
            <person name="Liachko I."/>
            <person name="Sullivan S."/>
            <person name="Sone E.D."/>
            <person name="Koren S."/>
            <person name="Silverstein K.A.T."/>
            <person name="Beckman K.B."/>
            <person name="Gohl D.M."/>
        </authorList>
    </citation>
    <scope>NUCLEOTIDE SEQUENCE</scope>
    <source>
        <strain evidence="1">Duluth1</strain>
        <tissue evidence="1">Whole animal</tissue>
    </source>
</reference>
<keyword evidence="2" id="KW-1185">Reference proteome</keyword>
<dbReference type="Proteomes" id="UP000828390">
    <property type="component" value="Unassembled WGS sequence"/>
</dbReference>
<protein>
    <submittedName>
        <fullName evidence="1">Uncharacterized protein</fullName>
    </submittedName>
</protein>